<reference evidence="4 5" key="1">
    <citation type="submission" date="2018-03" db="EMBL/GenBank/DDBJ databases">
        <title>Novel Streptomyces sp. from soil.</title>
        <authorList>
            <person name="Tan G.Y.A."/>
            <person name="Lee Z.Y."/>
        </authorList>
    </citation>
    <scope>NUCLEOTIDE SEQUENCE [LARGE SCALE GENOMIC DNA]</scope>
    <source>
        <strain evidence="4 5">ST5x</strain>
    </source>
</reference>
<name>A0A2S9Q3H8_9ACTN</name>
<dbReference type="Proteomes" id="UP000239322">
    <property type="component" value="Unassembled WGS sequence"/>
</dbReference>
<feature type="compositionally biased region" description="Low complexity" evidence="1">
    <location>
        <begin position="191"/>
        <end position="213"/>
    </location>
</feature>
<dbReference type="EMBL" id="PVLV01000003">
    <property type="protein sequence ID" value="PRH81188.1"/>
    <property type="molecule type" value="Genomic_DNA"/>
</dbReference>
<feature type="signal peptide" evidence="3">
    <location>
        <begin position="1"/>
        <end position="23"/>
    </location>
</feature>
<proteinExistence type="predicted"/>
<dbReference type="AlphaFoldDB" id="A0A2S9Q3H8"/>
<keyword evidence="2" id="KW-0812">Transmembrane</keyword>
<evidence type="ECO:0000256" key="3">
    <source>
        <dbReference type="SAM" id="SignalP"/>
    </source>
</evidence>
<keyword evidence="2" id="KW-0472">Membrane</keyword>
<evidence type="ECO:0000256" key="2">
    <source>
        <dbReference type="SAM" id="Phobius"/>
    </source>
</evidence>
<keyword evidence="5" id="KW-1185">Reference proteome</keyword>
<gene>
    <name evidence="4" type="ORF">C6N75_00330</name>
</gene>
<organism evidence="4 5">
    <name type="scientific">Streptomyces solincola</name>
    <dbReference type="NCBI Taxonomy" id="2100817"/>
    <lineage>
        <taxon>Bacteria</taxon>
        <taxon>Bacillati</taxon>
        <taxon>Actinomycetota</taxon>
        <taxon>Actinomycetes</taxon>
        <taxon>Kitasatosporales</taxon>
        <taxon>Streptomycetaceae</taxon>
        <taxon>Streptomyces</taxon>
    </lineage>
</organism>
<keyword evidence="2" id="KW-1133">Transmembrane helix</keyword>
<comment type="caution">
    <text evidence="4">The sequence shown here is derived from an EMBL/GenBank/DDBJ whole genome shotgun (WGS) entry which is preliminary data.</text>
</comment>
<evidence type="ECO:0000313" key="5">
    <source>
        <dbReference type="Proteomes" id="UP000239322"/>
    </source>
</evidence>
<accession>A0A2S9Q3H8</accession>
<feature type="transmembrane region" description="Helical" evidence="2">
    <location>
        <begin position="411"/>
        <end position="433"/>
    </location>
</feature>
<keyword evidence="3" id="KW-0732">Signal</keyword>
<feature type="chain" id="PRO_5038557527" evidence="3">
    <location>
        <begin position="24"/>
        <end position="444"/>
    </location>
</feature>
<evidence type="ECO:0000313" key="4">
    <source>
        <dbReference type="EMBL" id="PRH81188.1"/>
    </source>
</evidence>
<protein>
    <submittedName>
        <fullName evidence="4">Uncharacterized protein</fullName>
    </submittedName>
</protein>
<sequence length="444" mass="44939">MWWVAVVAVAGVWTAVAPVAARAVDGEPSAYRFSPAAAPVRGASDPPDAPPLEAGRVYRDAVPAGATRVYRLDLDDRSEAYLSAVAIPPPSARVGITEGLAVSLRDPDGRICGSHETRFGAAAFPRPITAYAGRTATSDASGCRRAGTYYAYVERRGAAGAEGAENWEVELRHEREPGVRHLPSARPPEAAPAAPEGVPGDGDATASESASGTVAGGGGFADAAALAAGKRRDRIRPGESRFYRVPVDWGQRVSARAALTGSGGGLVTGALTLSLHNPALGTVASADATAAAGRPVTAALPPLPAVRYENRAATGPAAGGSGGRTSPRDVRFAGWYYLVVSASPGLAAGLGSGPYELELSVPVTGEVSPPPGYEGPAGIFQVTDADREAAARGASPQASSARDGERAGMRLLAATAFGTGSALAAGLAGWAFVSRRRERGAAGG</sequence>
<feature type="region of interest" description="Disordered" evidence="1">
    <location>
        <begin position="177"/>
        <end position="215"/>
    </location>
</feature>
<evidence type="ECO:0000256" key="1">
    <source>
        <dbReference type="SAM" id="MobiDB-lite"/>
    </source>
</evidence>